<reference evidence="8" key="1">
    <citation type="submission" date="2016-11" db="EMBL/GenBank/DDBJ databases">
        <authorList>
            <person name="Varghese N."/>
            <person name="Submissions S."/>
        </authorList>
    </citation>
    <scope>NUCLEOTIDE SEQUENCE [LARGE SCALE GENOMIC DNA]</scope>
    <source>
        <strain evidence="8">DSM 11003</strain>
    </source>
</reference>
<dbReference type="InterPro" id="IPR036238">
    <property type="entry name" value="Transglutaminase_C_sf"/>
</dbReference>
<evidence type="ECO:0000313" key="8">
    <source>
        <dbReference type="Proteomes" id="UP000242329"/>
    </source>
</evidence>
<dbReference type="InterPro" id="IPR019931">
    <property type="entry name" value="LPXTG_anchor"/>
</dbReference>
<keyword evidence="5" id="KW-0812">Transmembrane</keyword>
<keyword evidence="5" id="KW-0472">Membrane</keyword>
<keyword evidence="2" id="KW-0964">Secreted</keyword>
<dbReference type="Proteomes" id="UP000242329">
    <property type="component" value="Unassembled WGS sequence"/>
</dbReference>
<feature type="domain" description="Gram-positive cocci surface proteins LPxTG" evidence="6">
    <location>
        <begin position="511"/>
        <end position="552"/>
    </location>
</feature>
<evidence type="ECO:0000256" key="5">
    <source>
        <dbReference type="SAM" id="Phobius"/>
    </source>
</evidence>
<dbReference type="InterPro" id="IPR013783">
    <property type="entry name" value="Ig-like_fold"/>
</dbReference>
<keyword evidence="1" id="KW-0134">Cell wall</keyword>
<keyword evidence="3" id="KW-0732">Signal</keyword>
<proteinExistence type="predicted"/>
<name>A0A1M5MFR2_9FIRM</name>
<keyword evidence="5" id="KW-1133">Transmembrane helix</keyword>
<keyword evidence="4" id="KW-0572">Peptidoglycan-anchor</keyword>
<evidence type="ECO:0000256" key="2">
    <source>
        <dbReference type="ARBA" id="ARBA00022525"/>
    </source>
</evidence>
<feature type="transmembrane region" description="Helical" evidence="5">
    <location>
        <begin position="522"/>
        <end position="541"/>
    </location>
</feature>
<sequence>MHINKYLAAVTLLFFSLFCLPAYLTADELPEQTKEEPRLFIAKDTWIPELSAGEKVTLSIPIENLSSASARDVTVSISKTADLPFQTDKMSLTQFAYSVSGGSRSLFSFNLFIPPTVKPGTYPVNVSVSYRSDTGMSGSASETVYIKIVNQKKAPSLKYQGVEIANDKLTAGQSGIIKLKLQNDSDFTLKDIELKLEGFSPNGINLDNWPENQYIKSMKPKEFKLVEYRLIADSKMESGIHPLTLNLSYKDEFEGAYTGQAKVYIPVAGKNDSEDELTPRVIIDNYDFPYGIEAGQEFPLTLSFLNTSETTAVRNMKVSLTFENQIFIPVGSSSSLYIARIDPGQRISKTILLKSKADAENKIYAVNIDIDYQDSKGNKYNEKEIISLPVNQDSILKIGSLELPSEIYVGSPVSLSIDFYNTGHTIIRNLFITTEGNFEVQDGTLFVGNLEPGKSSYYDVTIFPQQEGILEGKIIFNYEDSEGRSYTMEKPFKLNVMAAPEMPMPENEFPLPEKPFSKSKKFFLGGAAGFLVLAAGGIVIYRRRKKRKEIEEVDSYEEL</sequence>
<evidence type="ECO:0000256" key="4">
    <source>
        <dbReference type="ARBA" id="ARBA00023088"/>
    </source>
</evidence>
<dbReference type="OrthoDB" id="1704454at2"/>
<evidence type="ECO:0000256" key="1">
    <source>
        <dbReference type="ARBA" id="ARBA00022512"/>
    </source>
</evidence>
<evidence type="ECO:0000313" key="7">
    <source>
        <dbReference type="EMBL" id="SHG75709.1"/>
    </source>
</evidence>
<dbReference type="SUPFAM" id="SSF49309">
    <property type="entry name" value="Transglutaminase, two C-terminal domains"/>
    <property type="match status" value="1"/>
</dbReference>
<dbReference type="STRING" id="1123382.SAMN02745221_00906"/>
<dbReference type="GO" id="GO:0003810">
    <property type="term" value="F:protein-glutamine gamma-glutamyltransferase activity"/>
    <property type="evidence" value="ECO:0007669"/>
    <property type="project" value="InterPro"/>
</dbReference>
<dbReference type="AlphaFoldDB" id="A0A1M5MFR2"/>
<evidence type="ECO:0000256" key="3">
    <source>
        <dbReference type="ARBA" id="ARBA00022729"/>
    </source>
</evidence>
<organism evidence="7 8">
    <name type="scientific">Thermosyntropha lipolytica DSM 11003</name>
    <dbReference type="NCBI Taxonomy" id="1123382"/>
    <lineage>
        <taxon>Bacteria</taxon>
        <taxon>Bacillati</taxon>
        <taxon>Bacillota</taxon>
        <taxon>Clostridia</taxon>
        <taxon>Eubacteriales</taxon>
        <taxon>Syntrophomonadaceae</taxon>
        <taxon>Thermosyntropha</taxon>
    </lineage>
</organism>
<keyword evidence="8" id="KW-1185">Reference proteome</keyword>
<evidence type="ECO:0000259" key="6">
    <source>
        <dbReference type="PROSITE" id="PS50847"/>
    </source>
</evidence>
<gene>
    <name evidence="7" type="ORF">SAMN02745221_00906</name>
</gene>
<accession>A0A1M5MFR2</accession>
<protein>
    <submittedName>
        <fullName evidence="7">Uncharacterized conserved protein</fullName>
    </submittedName>
</protein>
<dbReference type="PROSITE" id="PS50847">
    <property type="entry name" value="GRAM_POS_ANCHORING"/>
    <property type="match status" value="1"/>
</dbReference>
<dbReference type="EMBL" id="FQWY01000011">
    <property type="protein sequence ID" value="SHG75709.1"/>
    <property type="molecule type" value="Genomic_DNA"/>
</dbReference>
<dbReference type="RefSeq" id="WP_073090698.1">
    <property type="nucleotide sequence ID" value="NZ_FQWY01000011.1"/>
</dbReference>
<dbReference type="Gene3D" id="2.60.40.10">
    <property type="entry name" value="Immunoglobulins"/>
    <property type="match status" value="1"/>
</dbReference>
<dbReference type="PANTHER" id="PTHR35902">
    <property type="entry name" value="S-LAYER DOMAIN-LIKE PROTEIN-RELATED"/>
    <property type="match status" value="1"/>
</dbReference>